<accession>A0A5R9FC43</accession>
<evidence type="ECO:0000313" key="2">
    <source>
        <dbReference type="EMBL" id="TLS39228.1"/>
    </source>
</evidence>
<keyword evidence="1" id="KW-1133">Transmembrane helix</keyword>
<protein>
    <recommendedName>
        <fullName evidence="4">Type II secretion system protein</fullName>
    </recommendedName>
</protein>
<organism evidence="2 3">
    <name type="scientific">Exobacillus caeni</name>
    <dbReference type="NCBI Taxonomy" id="2574798"/>
    <lineage>
        <taxon>Bacteria</taxon>
        <taxon>Bacillati</taxon>
        <taxon>Bacillota</taxon>
        <taxon>Bacilli</taxon>
        <taxon>Bacillales</taxon>
        <taxon>Guptibacillaceae</taxon>
        <taxon>Exobacillus</taxon>
    </lineage>
</organism>
<evidence type="ECO:0008006" key="4">
    <source>
        <dbReference type="Google" id="ProtNLM"/>
    </source>
</evidence>
<proteinExistence type="predicted"/>
<keyword evidence="1" id="KW-0812">Transmembrane</keyword>
<sequence length="161" mass="18471">MTNFLKNDGITLVEVLLSLTLLTVILLTFAGLFVQGSNYSEKNERKLEAINLARKHLEITTAIDEMEIEEFKNAMSNSNNNIDQNYYDRYKELLSQCSGSPETGYTYCTDLSESFSQFKIWRYIKEAPPSLNGDLVQSYPVTVKVYYNNSSIAETYGYYFP</sequence>
<dbReference type="Proteomes" id="UP000308230">
    <property type="component" value="Unassembled WGS sequence"/>
</dbReference>
<dbReference type="RefSeq" id="WP_138122866.1">
    <property type="nucleotide sequence ID" value="NZ_SWLG01000001.1"/>
</dbReference>
<evidence type="ECO:0000256" key="1">
    <source>
        <dbReference type="SAM" id="Phobius"/>
    </source>
</evidence>
<dbReference type="EMBL" id="SWLG01000001">
    <property type="protein sequence ID" value="TLS39228.1"/>
    <property type="molecule type" value="Genomic_DNA"/>
</dbReference>
<comment type="caution">
    <text evidence="2">The sequence shown here is derived from an EMBL/GenBank/DDBJ whole genome shotgun (WGS) entry which is preliminary data.</text>
</comment>
<gene>
    <name evidence="2" type="ORF">FCL54_02670</name>
</gene>
<keyword evidence="1" id="KW-0472">Membrane</keyword>
<keyword evidence="3" id="KW-1185">Reference proteome</keyword>
<feature type="transmembrane region" description="Helical" evidence="1">
    <location>
        <begin position="12"/>
        <end position="34"/>
    </location>
</feature>
<evidence type="ECO:0000313" key="3">
    <source>
        <dbReference type="Proteomes" id="UP000308230"/>
    </source>
</evidence>
<reference evidence="2 3" key="1">
    <citation type="submission" date="2019-04" db="EMBL/GenBank/DDBJ databases">
        <title>Bacillus caeni sp. nov., a bacterium isolated from mangrove sediment.</title>
        <authorList>
            <person name="Huang H."/>
            <person name="Mo K."/>
            <person name="Hu Y."/>
        </authorList>
    </citation>
    <scope>NUCLEOTIDE SEQUENCE [LARGE SCALE GENOMIC DNA]</scope>
    <source>
        <strain evidence="2 3">HB172195</strain>
    </source>
</reference>
<dbReference type="AlphaFoldDB" id="A0A5R9FC43"/>
<name>A0A5R9FC43_9BACL</name>